<evidence type="ECO:0000313" key="3">
    <source>
        <dbReference type="Proteomes" id="UP000818266"/>
    </source>
</evidence>
<proteinExistence type="predicted"/>
<dbReference type="AlphaFoldDB" id="A0A9E5JN47"/>
<keyword evidence="1" id="KW-0472">Membrane</keyword>
<dbReference type="RefSeq" id="WP_152581963.1">
    <property type="nucleotide sequence ID" value="NZ_JAVJPO010000019.1"/>
</dbReference>
<dbReference type="OrthoDB" id="5120536at2"/>
<feature type="transmembrane region" description="Helical" evidence="1">
    <location>
        <begin position="5"/>
        <end position="21"/>
    </location>
</feature>
<organism evidence="2 3">
    <name type="scientific">Microcella pacifica</name>
    <dbReference type="NCBI Taxonomy" id="2591847"/>
    <lineage>
        <taxon>Bacteria</taxon>
        <taxon>Bacillati</taxon>
        <taxon>Actinomycetota</taxon>
        <taxon>Actinomycetes</taxon>
        <taxon>Micrococcales</taxon>
        <taxon>Microbacteriaceae</taxon>
        <taxon>Microcella</taxon>
    </lineage>
</organism>
<evidence type="ECO:0000256" key="1">
    <source>
        <dbReference type="SAM" id="Phobius"/>
    </source>
</evidence>
<reference evidence="2 3" key="2">
    <citation type="submission" date="2020-03" db="EMBL/GenBank/DDBJ databases">
        <title>Chryseoglobus sp. isolated from a deep-sea seamount.</title>
        <authorList>
            <person name="Zhang D.-C."/>
        </authorList>
    </citation>
    <scope>NUCLEOTIDE SEQUENCE [LARGE SCALE GENOMIC DNA]</scope>
    <source>
        <strain evidence="2 3">KN1116</strain>
    </source>
</reference>
<evidence type="ECO:0000313" key="2">
    <source>
        <dbReference type="EMBL" id="NHF61762.1"/>
    </source>
</evidence>
<feature type="transmembrane region" description="Helical" evidence="1">
    <location>
        <begin position="33"/>
        <end position="52"/>
    </location>
</feature>
<dbReference type="Proteomes" id="UP000818266">
    <property type="component" value="Unassembled WGS sequence"/>
</dbReference>
<gene>
    <name evidence="2" type="ORF">FK219_000650</name>
</gene>
<keyword evidence="1" id="KW-0812">Transmembrane</keyword>
<dbReference type="EMBL" id="VIKT02000001">
    <property type="protein sequence ID" value="NHF61762.1"/>
    <property type="molecule type" value="Genomic_DNA"/>
</dbReference>
<protein>
    <submittedName>
        <fullName evidence="2">Uncharacterized protein</fullName>
    </submittedName>
</protein>
<name>A0A9E5JN47_9MICO</name>
<keyword evidence="1" id="KW-1133">Transmembrane helix</keyword>
<reference evidence="2 3" key="1">
    <citation type="submission" date="2019-06" db="EMBL/GenBank/DDBJ databases">
        <authorList>
            <person name="De-Chao Zhang Q."/>
        </authorList>
    </citation>
    <scope>NUCLEOTIDE SEQUENCE [LARGE SCALE GENOMIC DNA]</scope>
    <source>
        <strain evidence="2 3">KN1116</strain>
    </source>
</reference>
<accession>A0A9E5JN47</accession>
<sequence length="65" mass="7116">MRKYILNGAVVSAVFSAWNVISTTRHGPRDWRLALMWASWGISVAIAVGTVMEENKAIDAPGIDD</sequence>
<comment type="caution">
    <text evidence="2">The sequence shown here is derived from an EMBL/GenBank/DDBJ whole genome shotgun (WGS) entry which is preliminary data.</text>
</comment>
<keyword evidence="3" id="KW-1185">Reference proteome</keyword>